<dbReference type="EMBL" id="BARV01001185">
    <property type="protein sequence ID" value="GAH93036.1"/>
    <property type="molecule type" value="Genomic_DNA"/>
</dbReference>
<proteinExistence type="inferred from homology"/>
<dbReference type="GO" id="GO:0016491">
    <property type="term" value="F:oxidoreductase activity"/>
    <property type="evidence" value="ECO:0007669"/>
    <property type="project" value="InterPro"/>
</dbReference>
<comment type="caution">
    <text evidence="7">The sequence shown here is derived from an EMBL/GenBank/DDBJ whole genome shotgun (WGS) entry which is preliminary data.</text>
</comment>
<dbReference type="Gene3D" id="3.40.30.10">
    <property type="entry name" value="Glutaredoxin"/>
    <property type="match status" value="1"/>
</dbReference>
<keyword evidence="5" id="KW-0411">Iron-sulfur</keyword>
<keyword evidence="2" id="KW-0001">2Fe-2S</keyword>
<protein>
    <submittedName>
        <fullName evidence="7">Uncharacterized protein</fullName>
    </submittedName>
</protein>
<keyword evidence="3" id="KW-0479">Metal-binding</keyword>
<organism evidence="7">
    <name type="scientific">marine sediment metagenome</name>
    <dbReference type="NCBI Taxonomy" id="412755"/>
    <lineage>
        <taxon>unclassified sequences</taxon>
        <taxon>metagenomes</taxon>
        <taxon>ecological metagenomes</taxon>
    </lineage>
</organism>
<dbReference type="AlphaFoldDB" id="X1JEC3"/>
<comment type="cofactor">
    <cofactor evidence="6">
        <name>[2Fe-2S] cluster</name>
        <dbReference type="ChEBI" id="CHEBI:190135"/>
    </cofactor>
</comment>
<evidence type="ECO:0000256" key="2">
    <source>
        <dbReference type="ARBA" id="ARBA00022714"/>
    </source>
</evidence>
<dbReference type="GO" id="GO:0046872">
    <property type="term" value="F:metal ion binding"/>
    <property type="evidence" value="ECO:0007669"/>
    <property type="project" value="UniProtKB-KW"/>
</dbReference>
<dbReference type="InterPro" id="IPR002023">
    <property type="entry name" value="NuoE-like"/>
</dbReference>
<keyword evidence="4" id="KW-0408">Iron</keyword>
<dbReference type="FunFam" id="1.10.10.1590:FF:000001">
    <property type="entry name" value="NADH-quinone oxidoreductase subunit E"/>
    <property type="match status" value="1"/>
</dbReference>
<evidence type="ECO:0000256" key="5">
    <source>
        <dbReference type="ARBA" id="ARBA00023014"/>
    </source>
</evidence>
<dbReference type="InterPro" id="IPR036249">
    <property type="entry name" value="Thioredoxin-like_sf"/>
</dbReference>
<dbReference type="SUPFAM" id="SSF52833">
    <property type="entry name" value="Thioredoxin-like"/>
    <property type="match status" value="1"/>
</dbReference>
<reference evidence="7" key="1">
    <citation type="journal article" date="2014" name="Front. Microbiol.">
        <title>High frequency of phylogenetically diverse reductive dehalogenase-homologous genes in deep subseafloor sedimentary metagenomes.</title>
        <authorList>
            <person name="Kawai M."/>
            <person name="Futagami T."/>
            <person name="Toyoda A."/>
            <person name="Takaki Y."/>
            <person name="Nishi S."/>
            <person name="Hori S."/>
            <person name="Arai W."/>
            <person name="Tsubouchi T."/>
            <person name="Morono Y."/>
            <person name="Uchiyama I."/>
            <person name="Ito T."/>
            <person name="Fujiyama A."/>
            <person name="Inagaki F."/>
            <person name="Takami H."/>
        </authorList>
    </citation>
    <scope>NUCLEOTIDE SEQUENCE</scope>
    <source>
        <strain evidence="7">Expedition CK06-06</strain>
    </source>
</reference>
<evidence type="ECO:0000256" key="1">
    <source>
        <dbReference type="ARBA" id="ARBA00010643"/>
    </source>
</evidence>
<evidence type="ECO:0000256" key="3">
    <source>
        <dbReference type="ARBA" id="ARBA00022723"/>
    </source>
</evidence>
<dbReference type="Gene3D" id="1.10.10.1590">
    <property type="entry name" value="NADH-quinone oxidoreductase subunit E"/>
    <property type="match status" value="1"/>
</dbReference>
<gene>
    <name evidence="7" type="ORF">S06H3_03589</name>
</gene>
<dbReference type="GO" id="GO:0051537">
    <property type="term" value="F:2 iron, 2 sulfur cluster binding"/>
    <property type="evidence" value="ECO:0007669"/>
    <property type="project" value="UniProtKB-KW"/>
</dbReference>
<dbReference type="PIRSF" id="PIRSF000216">
    <property type="entry name" value="NADH_DH_24kDa"/>
    <property type="match status" value="1"/>
</dbReference>
<dbReference type="Pfam" id="PF01257">
    <property type="entry name" value="2Fe-2S_thioredx"/>
    <property type="match status" value="1"/>
</dbReference>
<evidence type="ECO:0000256" key="6">
    <source>
        <dbReference type="ARBA" id="ARBA00034078"/>
    </source>
</evidence>
<dbReference type="NCBIfam" id="NF005722">
    <property type="entry name" value="PRK07539.1-2"/>
    <property type="match status" value="1"/>
</dbReference>
<evidence type="ECO:0000313" key="7">
    <source>
        <dbReference type="EMBL" id="GAH93036.1"/>
    </source>
</evidence>
<evidence type="ECO:0000256" key="4">
    <source>
        <dbReference type="ARBA" id="ARBA00023004"/>
    </source>
</evidence>
<dbReference type="CDD" id="cd03064">
    <property type="entry name" value="TRX_Fd_NuoE"/>
    <property type="match status" value="1"/>
</dbReference>
<sequence>MTAPVEPDITEQSDEILSRYSGESGDLIPILQEAQERFGYLPQEVMQRFAKFLRLPESTVYGVSTFYAQFKFAPTGKRLVKVCRGTACHVRGGARILREVEKRLGIKPGETTEDFEYTLETVACIGACALAPTMVMDKETHGQMTTKKVVEIFSDRGKKE</sequence>
<dbReference type="InterPro" id="IPR042128">
    <property type="entry name" value="NuoE_dom"/>
</dbReference>
<dbReference type="PANTHER" id="PTHR43342">
    <property type="entry name" value="NADH-QUINONE OXIDOREDUCTASE, E SUBUNIT"/>
    <property type="match status" value="1"/>
</dbReference>
<dbReference type="FunFam" id="3.40.30.10:FF:000015">
    <property type="entry name" value="NADH-quinone oxidoreductase subunit E"/>
    <property type="match status" value="1"/>
</dbReference>
<name>X1JEC3_9ZZZZ</name>
<accession>X1JEC3</accession>
<dbReference type="InterPro" id="IPR041921">
    <property type="entry name" value="NuoE_N"/>
</dbReference>
<dbReference type="InterPro" id="IPR028431">
    <property type="entry name" value="NADP_DH_HndA-like"/>
</dbReference>
<dbReference type="PANTHER" id="PTHR43342:SF1">
    <property type="entry name" value="BIFURCATING [FEFE] HYDROGENASE GAMMA SUBUNIT"/>
    <property type="match status" value="1"/>
</dbReference>
<comment type="similarity">
    <text evidence="1">Belongs to the complex I 24 kDa subunit family.</text>
</comment>